<dbReference type="InterPro" id="IPR045851">
    <property type="entry name" value="AMP-bd_C_sf"/>
</dbReference>
<dbReference type="Proteomes" id="UP000564604">
    <property type="component" value="Unassembled WGS sequence"/>
</dbReference>
<evidence type="ECO:0000259" key="2">
    <source>
        <dbReference type="Pfam" id="PF13193"/>
    </source>
</evidence>
<dbReference type="PANTHER" id="PTHR43767">
    <property type="entry name" value="LONG-CHAIN-FATTY-ACID--COA LIGASE"/>
    <property type="match status" value="1"/>
</dbReference>
<name>A0A9Q5B217_PSEFR</name>
<dbReference type="InterPro" id="IPR020845">
    <property type="entry name" value="AMP-binding_CS"/>
</dbReference>
<feature type="domain" description="AMP-dependent synthetase/ligase" evidence="1">
    <location>
        <begin position="12"/>
        <end position="364"/>
    </location>
</feature>
<keyword evidence="3" id="KW-0436">Ligase</keyword>
<proteinExistence type="predicted"/>
<dbReference type="AlphaFoldDB" id="A0A9Q5B217"/>
<feature type="domain" description="AMP-binding enzyme C-terminal" evidence="2">
    <location>
        <begin position="415"/>
        <end position="492"/>
    </location>
</feature>
<organism evidence="3 4">
    <name type="scientific">Pseudomonas fragi</name>
    <dbReference type="NCBI Taxonomy" id="296"/>
    <lineage>
        <taxon>Bacteria</taxon>
        <taxon>Pseudomonadati</taxon>
        <taxon>Pseudomonadota</taxon>
        <taxon>Gammaproteobacteria</taxon>
        <taxon>Pseudomonadales</taxon>
        <taxon>Pseudomonadaceae</taxon>
        <taxon>Pseudomonas</taxon>
    </lineage>
</organism>
<dbReference type="InterPro" id="IPR042099">
    <property type="entry name" value="ANL_N_sf"/>
</dbReference>
<dbReference type="PANTHER" id="PTHR43767:SF1">
    <property type="entry name" value="NONRIBOSOMAL PEPTIDE SYNTHASE PES1 (EUROFUNG)-RELATED"/>
    <property type="match status" value="1"/>
</dbReference>
<reference evidence="3 4" key="1">
    <citation type="journal article" date="2020" name="Front. Microbiol.">
        <title>Genetic Organization of the aprX-lipA2 Operon Affects the Proteolytic Potential of Pseudomonas Species in Milk.</title>
        <authorList>
            <person name="Maier C."/>
            <person name="Huptas C."/>
            <person name="von Neubeck M."/>
            <person name="Scherer S."/>
            <person name="Wenning M."/>
            <person name="Lucking G."/>
        </authorList>
    </citation>
    <scope>NUCLEOTIDE SEQUENCE [LARGE SCALE GENOMIC DNA]</scope>
    <source>
        <strain evidence="3 4">WS 5094</strain>
    </source>
</reference>
<evidence type="ECO:0000313" key="4">
    <source>
        <dbReference type="Proteomes" id="UP000564604"/>
    </source>
</evidence>
<dbReference type="InterPro" id="IPR025110">
    <property type="entry name" value="AMP-bd_C"/>
</dbReference>
<evidence type="ECO:0000259" key="1">
    <source>
        <dbReference type="Pfam" id="PF00501"/>
    </source>
</evidence>
<dbReference type="Pfam" id="PF00501">
    <property type="entry name" value="AMP-binding"/>
    <property type="match status" value="1"/>
</dbReference>
<protein>
    <submittedName>
        <fullName evidence="3">Long-chain fatty acid--CoA ligase</fullName>
    </submittedName>
</protein>
<dbReference type="Pfam" id="PF13193">
    <property type="entry name" value="AMP-binding_C"/>
    <property type="match status" value="1"/>
</dbReference>
<gene>
    <name evidence="3" type="ORF">HBN89_16755</name>
</gene>
<dbReference type="Gene3D" id="3.40.50.12780">
    <property type="entry name" value="N-terminal domain of ligase-like"/>
    <property type="match status" value="1"/>
</dbReference>
<dbReference type="SUPFAM" id="SSF56801">
    <property type="entry name" value="Acetyl-CoA synthetase-like"/>
    <property type="match status" value="1"/>
</dbReference>
<sequence>MSSRMLLGGHITHNAKRFPDKVALIDKAGRTTYAEFEAGANQVGHALLAAGVGHGDKVAFLASTSRPWVVAFYGVVKVGAVAVPLNYRETPEHIAMMLQDSGAKVLFMSAQHVESYAALVESLDIAVVMLESLSAFSGNASALAHPGDALSEQDPAVILYTGGTTGRSKGVLLSHANLFWNSLNEIIDTGMGVADNTLIATPLHHSAALNCWLLPHLYLGATATLLDKYVTEEVLRVIAAERVTNTFMPPSLAREFVLHPLARTLDVSSLVRWYVGSGILTANDRNAMKACIPGVNIFYQYGLTEAGPIATVLKEEDYERAPGSIGRAFQNIEVAIMDDQGAMAGAGEIGEIVLRGPTVMLGYHNRADATRDAIDKDGWLHTGDLAHMDANGFVYFFDRLKDMIKTGGMNVYSQEVEAVLSRHMHVREVAVIGLNNERWGEEVTAIVVLHEGAVCSADLLVVHARDHLAGYQLPKRVEFIAYEDMPFNHNGKILKRELRQRFEPQG</sequence>
<dbReference type="EMBL" id="JAAQYX010000024">
    <property type="protein sequence ID" value="NNB50905.1"/>
    <property type="molecule type" value="Genomic_DNA"/>
</dbReference>
<dbReference type="Gene3D" id="3.30.300.30">
    <property type="match status" value="1"/>
</dbReference>
<accession>A0A9Q5B217</accession>
<comment type="caution">
    <text evidence="3">The sequence shown here is derived from an EMBL/GenBank/DDBJ whole genome shotgun (WGS) entry which is preliminary data.</text>
</comment>
<dbReference type="PROSITE" id="PS00455">
    <property type="entry name" value="AMP_BINDING"/>
    <property type="match status" value="1"/>
</dbReference>
<evidence type="ECO:0000313" key="3">
    <source>
        <dbReference type="EMBL" id="NNB50905.1"/>
    </source>
</evidence>
<dbReference type="RefSeq" id="WP_159259408.1">
    <property type="nucleotide sequence ID" value="NZ_JAAEBQ010000001.1"/>
</dbReference>
<dbReference type="GO" id="GO:0016878">
    <property type="term" value="F:acid-thiol ligase activity"/>
    <property type="evidence" value="ECO:0007669"/>
    <property type="project" value="UniProtKB-ARBA"/>
</dbReference>
<dbReference type="InterPro" id="IPR000873">
    <property type="entry name" value="AMP-dep_synth/lig_dom"/>
</dbReference>
<dbReference type="InterPro" id="IPR050237">
    <property type="entry name" value="ATP-dep_AMP-bd_enzyme"/>
</dbReference>